<name>A0A917VMP8_9NOCA</name>
<protein>
    <recommendedName>
        <fullName evidence="3">Winged helix DNA-binding domain-containing protein</fullName>
    </recommendedName>
</protein>
<reference evidence="1" key="2">
    <citation type="submission" date="2020-09" db="EMBL/GenBank/DDBJ databases">
        <authorList>
            <person name="Sun Q."/>
            <person name="Zhou Y."/>
        </authorList>
    </citation>
    <scope>NUCLEOTIDE SEQUENCE</scope>
    <source>
        <strain evidence="1">CGMCC 4.3508</strain>
    </source>
</reference>
<dbReference type="Pfam" id="PF06224">
    <property type="entry name" value="AlkZ-like"/>
    <property type="match status" value="1"/>
</dbReference>
<dbReference type="Proteomes" id="UP000638263">
    <property type="component" value="Unassembled WGS sequence"/>
</dbReference>
<comment type="caution">
    <text evidence="1">The sequence shown here is derived from an EMBL/GenBank/DDBJ whole genome shotgun (WGS) entry which is preliminary data.</text>
</comment>
<dbReference type="PANTHER" id="PTHR38479:SF2">
    <property type="entry name" value="WINGED HELIX DNA-BINDING DOMAIN-CONTAINING PROTEIN"/>
    <property type="match status" value="1"/>
</dbReference>
<dbReference type="PANTHER" id="PTHR38479">
    <property type="entry name" value="LMO0824 PROTEIN"/>
    <property type="match status" value="1"/>
</dbReference>
<proteinExistence type="predicted"/>
<evidence type="ECO:0008006" key="3">
    <source>
        <dbReference type="Google" id="ProtNLM"/>
    </source>
</evidence>
<organism evidence="1 2">
    <name type="scientific">Nocardia jinanensis</name>
    <dbReference type="NCBI Taxonomy" id="382504"/>
    <lineage>
        <taxon>Bacteria</taxon>
        <taxon>Bacillati</taxon>
        <taxon>Actinomycetota</taxon>
        <taxon>Actinomycetes</taxon>
        <taxon>Mycobacteriales</taxon>
        <taxon>Nocardiaceae</taxon>
        <taxon>Nocardia</taxon>
    </lineage>
</organism>
<keyword evidence="2" id="KW-1185">Reference proteome</keyword>
<dbReference type="InterPro" id="IPR009351">
    <property type="entry name" value="AlkZ-like"/>
</dbReference>
<dbReference type="AlphaFoldDB" id="A0A917VMP8"/>
<dbReference type="EMBL" id="BMMH01000001">
    <property type="protein sequence ID" value="GGK96519.1"/>
    <property type="molecule type" value="Genomic_DNA"/>
</dbReference>
<accession>A0A917VMP8</accession>
<sequence>MRGMRELSLRELNRTLLVRQHLAARTGLTPYEIIRQLVAVQGQEPNWPYIGLWSRLTRFEHGELAALLHGRQLVRSTTLRRTVHLSAAEDYRWLRPTLQSYVEGLLNAAYYRDEITGVDLPALAAVGRELSAGRWMSRRELGLLLAERFPQRHTRRLAETVEVLVPMAHGAESGEWGRWRNRYVTVGPAEEWIGSPLGEADPVTLILRYLAVFGPATVADVQAWSGLTRLAEVIAELRPRLRVLRGPDGVELFDVPDAPVADPDLPVPVRFLPAFDNALLGYKDRRRVIAEDDRRRIAAEGSAGVPVYLVGGFAHGRWSLDGPDLRIVPWYPLQPAEHAELAVEGRRLLDFVSPGAGGDLVVAE</sequence>
<evidence type="ECO:0000313" key="2">
    <source>
        <dbReference type="Proteomes" id="UP000638263"/>
    </source>
</evidence>
<gene>
    <name evidence="1" type="ORF">GCM10011588_08710</name>
</gene>
<reference evidence="1" key="1">
    <citation type="journal article" date="2014" name="Int. J. Syst. Evol. Microbiol.">
        <title>Complete genome sequence of Corynebacterium casei LMG S-19264T (=DSM 44701T), isolated from a smear-ripened cheese.</title>
        <authorList>
            <consortium name="US DOE Joint Genome Institute (JGI-PGF)"/>
            <person name="Walter F."/>
            <person name="Albersmeier A."/>
            <person name="Kalinowski J."/>
            <person name="Ruckert C."/>
        </authorList>
    </citation>
    <scope>NUCLEOTIDE SEQUENCE</scope>
    <source>
        <strain evidence="1">CGMCC 4.3508</strain>
    </source>
</reference>
<evidence type="ECO:0000313" key="1">
    <source>
        <dbReference type="EMBL" id="GGK96519.1"/>
    </source>
</evidence>